<dbReference type="InterPro" id="IPR006626">
    <property type="entry name" value="PbH1"/>
</dbReference>
<gene>
    <name evidence="3" type="ORF">LCGC14_2527620</name>
</gene>
<dbReference type="InterPro" id="IPR039448">
    <property type="entry name" value="Beta_helix"/>
</dbReference>
<comment type="caution">
    <text evidence="3">The sequence shown here is derived from an EMBL/GenBank/DDBJ whole genome shotgun (WGS) entry which is preliminary data.</text>
</comment>
<proteinExistence type="predicted"/>
<feature type="domain" description="Right handed beta helix" evidence="2">
    <location>
        <begin position="344"/>
        <end position="424"/>
    </location>
</feature>
<name>A0A0F9BHF6_9ZZZZ</name>
<feature type="non-terminal residue" evidence="3">
    <location>
        <position position="1"/>
    </location>
</feature>
<dbReference type="SUPFAM" id="SSF51126">
    <property type="entry name" value="Pectin lyase-like"/>
    <property type="match status" value="2"/>
</dbReference>
<organism evidence="3">
    <name type="scientific">marine sediment metagenome</name>
    <dbReference type="NCBI Taxonomy" id="412755"/>
    <lineage>
        <taxon>unclassified sequences</taxon>
        <taxon>metagenomes</taxon>
        <taxon>ecological metagenomes</taxon>
    </lineage>
</organism>
<feature type="domain" description="Right handed beta helix" evidence="2">
    <location>
        <begin position="128"/>
        <end position="256"/>
    </location>
</feature>
<feature type="region of interest" description="Disordered" evidence="1">
    <location>
        <begin position="15"/>
        <end position="36"/>
    </location>
</feature>
<evidence type="ECO:0000313" key="3">
    <source>
        <dbReference type="EMBL" id="KKL13252.1"/>
    </source>
</evidence>
<dbReference type="InterPro" id="IPR011050">
    <property type="entry name" value="Pectin_lyase_fold/virulence"/>
</dbReference>
<feature type="non-terminal residue" evidence="3">
    <location>
        <position position="489"/>
    </location>
</feature>
<dbReference type="AlphaFoldDB" id="A0A0F9BHF6"/>
<evidence type="ECO:0000259" key="2">
    <source>
        <dbReference type="Pfam" id="PF13229"/>
    </source>
</evidence>
<dbReference type="SMART" id="SM00710">
    <property type="entry name" value="PbH1"/>
    <property type="match status" value="9"/>
</dbReference>
<reference evidence="3" key="1">
    <citation type="journal article" date="2015" name="Nature">
        <title>Complex archaea that bridge the gap between prokaryotes and eukaryotes.</title>
        <authorList>
            <person name="Spang A."/>
            <person name="Saw J.H."/>
            <person name="Jorgensen S.L."/>
            <person name="Zaremba-Niedzwiedzka K."/>
            <person name="Martijn J."/>
            <person name="Lind A.E."/>
            <person name="van Eijk R."/>
            <person name="Schleper C."/>
            <person name="Guy L."/>
            <person name="Ettema T.J."/>
        </authorList>
    </citation>
    <scope>NUCLEOTIDE SEQUENCE</scope>
</reference>
<dbReference type="Gene3D" id="2.160.20.10">
    <property type="entry name" value="Single-stranded right-handed beta-helix, Pectin lyase-like"/>
    <property type="match status" value="2"/>
</dbReference>
<protein>
    <recommendedName>
        <fullName evidence="2">Right handed beta helix domain-containing protein</fullName>
    </recommendedName>
</protein>
<evidence type="ECO:0000256" key="1">
    <source>
        <dbReference type="SAM" id="MobiDB-lite"/>
    </source>
</evidence>
<dbReference type="InterPro" id="IPR012334">
    <property type="entry name" value="Pectin_lyas_fold"/>
</dbReference>
<sequence>VAYFVNIPDDLNLGNNEYTSASGDNRNTGKNAGAPKPNPVNILRIYEITAGDTLYIDTGVYPLIETVLLSGQAGVGDDEGLTMTGPTGADVAEFVTAIPGRPDQDLIELHDADLVKMHYLTLTGGRHGVYVHTDSLSLTATNIITADNNASGVYMIGGSDVATLDGLTTYGHPTAGRYGLYINGGAGGIIQNVTAYGNDSGVYLYDVSAVTLNTIETHDNTDYGLYARSAQIDGSGVTAYNNATGIYLYDSNNAAYSLLANPVSYSNATGIILERYVNIAGGASHNNTGYGISTDWNYFQTIDGTDAYENGSHGVYLKQGEIKNARIYGNVGDGVFADYNTAHVRGSVIYGNDYGVRFTTNYGGIAVTNNLIYDNDNGGVLFDSALSSSGTAEVVNNTIYQAAGDALHLTNTSKNVHLRNNILGFAGYEYGSGITGIANDMKSEGYTLIDSTDSSLWYSSTFVGIDCELGYIFSSNRLVGGSFILKSAT</sequence>
<dbReference type="EMBL" id="LAZR01040936">
    <property type="protein sequence ID" value="KKL13252.1"/>
    <property type="molecule type" value="Genomic_DNA"/>
</dbReference>
<dbReference type="Pfam" id="PF13229">
    <property type="entry name" value="Beta_helix"/>
    <property type="match status" value="2"/>
</dbReference>
<accession>A0A0F9BHF6</accession>
<feature type="compositionally biased region" description="Polar residues" evidence="1">
    <location>
        <begin position="15"/>
        <end position="30"/>
    </location>
</feature>